<dbReference type="AlphaFoldDB" id="A0A7J6VZM5"/>
<proteinExistence type="predicted"/>
<dbReference type="EMBL" id="JABWDY010025194">
    <property type="protein sequence ID" value="KAF5189640.1"/>
    <property type="molecule type" value="Genomic_DNA"/>
</dbReference>
<evidence type="ECO:0000313" key="2">
    <source>
        <dbReference type="Proteomes" id="UP000554482"/>
    </source>
</evidence>
<reference evidence="1 2" key="1">
    <citation type="submission" date="2020-06" db="EMBL/GenBank/DDBJ databases">
        <title>Transcriptomic and genomic resources for Thalictrum thalictroides and T. hernandezii: Facilitating candidate gene discovery in an emerging model plant lineage.</title>
        <authorList>
            <person name="Arias T."/>
            <person name="Riano-Pachon D.M."/>
            <person name="Di Stilio V.S."/>
        </authorList>
    </citation>
    <scope>NUCLEOTIDE SEQUENCE [LARGE SCALE GENOMIC DNA]</scope>
    <source>
        <strain evidence="2">cv. WT478/WT964</strain>
        <tissue evidence="1">Leaves</tissue>
    </source>
</reference>
<evidence type="ECO:0000313" key="1">
    <source>
        <dbReference type="EMBL" id="KAF5189640.1"/>
    </source>
</evidence>
<gene>
    <name evidence="1" type="ORF">FRX31_020773</name>
</gene>
<sequence>MEGSKQLSFVSKLVPNVQELAKQPIHTIPPRYVGMIQKALKIDAKEITELVKDGSQSMRMNYYPPCPQPGLLVYPASDK</sequence>
<accession>A0A7J6VZM5</accession>
<dbReference type="SUPFAM" id="SSF51197">
    <property type="entry name" value="Clavaminate synthase-like"/>
    <property type="match status" value="1"/>
</dbReference>
<protein>
    <submittedName>
        <fullName evidence="1">Uncharacterized protein</fullName>
    </submittedName>
</protein>
<comment type="caution">
    <text evidence="1">The sequence shown here is derived from an EMBL/GenBank/DDBJ whole genome shotgun (WGS) entry which is preliminary data.</text>
</comment>
<dbReference type="OrthoDB" id="288590at2759"/>
<dbReference type="Gene3D" id="2.60.120.330">
    <property type="entry name" value="B-lactam Antibiotic, Isopenicillin N Synthase, Chain"/>
    <property type="match status" value="1"/>
</dbReference>
<keyword evidence="2" id="KW-1185">Reference proteome</keyword>
<dbReference type="InterPro" id="IPR027443">
    <property type="entry name" value="IPNS-like_sf"/>
</dbReference>
<name>A0A7J6VZM5_THATH</name>
<dbReference type="Proteomes" id="UP000554482">
    <property type="component" value="Unassembled WGS sequence"/>
</dbReference>
<organism evidence="1 2">
    <name type="scientific">Thalictrum thalictroides</name>
    <name type="common">Rue-anemone</name>
    <name type="synonym">Anemone thalictroides</name>
    <dbReference type="NCBI Taxonomy" id="46969"/>
    <lineage>
        <taxon>Eukaryota</taxon>
        <taxon>Viridiplantae</taxon>
        <taxon>Streptophyta</taxon>
        <taxon>Embryophyta</taxon>
        <taxon>Tracheophyta</taxon>
        <taxon>Spermatophyta</taxon>
        <taxon>Magnoliopsida</taxon>
        <taxon>Ranunculales</taxon>
        <taxon>Ranunculaceae</taxon>
        <taxon>Thalictroideae</taxon>
        <taxon>Thalictrum</taxon>
    </lineage>
</organism>